<protein>
    <submittedName>
        <fullName evidence="1">Uncharacterized protein</fullName>
    </submittedName>
</protein>
<reference evidence="1 2" key="1">
    <citation type="journal article" date="2015" name="Microbiome">
        <title>Genomic resolution of linkages in carbon, nitrogen, and sulfur cycling among widespread estuary sediment bacteria.</title>
        <authorList>
            <person name="Baker B.J."/>
            <person name="Lazar C.S."/>
            <person name="Teske A.P."/>
            <person name="Dick G.J."/>
        </authorList>
    </citation>
    <scope>NUCLEOTIDE SEQUENCE [LARGE SCALE GENOMIC DNA]</scope>
    <source>
        <strain evidence="1">SM23_40</strain>
    </source>
</reference>
<accession>A0A0S8G2R7</accession>
<gene>
    <name evidence="1" type="ORF">AMJ82_10995</name>
</gene>
<dbReference type="EMBL" id="LJUI01000139">
    <property type="protein sequence ID" value="KPK67238.1"/>
    <property type="molecule type" value="Genomic_DNA"/>
</dbReference>
<evidence type="ECO:0000313" key="2">
    <source>
        <dbReference type="Proteomes" id="UP000051717"/>
    </source>
</evidence>
<evidence type="ECO:0000313" key="1">
    <source>
        <dbReference type="EMBL" id="KPK67238.1"/>
    </source>
</evidence>
<organism evidence="1 2">
    <name type="scientific">candidate division TA06 bacterium SM23_40</name>
    <dbReference type="NCBI Taxonomy" id="1703774"/>
    <lineage>
        <taxon>Bacteria</taxon>
        <taxon>Bacteria division TA06</taxon>
    </lineage>
</organism>
<proteinExistence type="predicted"/>
<comment type="caution">
    <text evidence="1">The sequence shown here is derived from an EMBL/GenBank/DDBJ whole genome shotgun (WGS) entry which is preliminary data.</text>
</comment>
<name>A0A0S8G2R7_UNCT6</name>
<dbReference type="AlphaFoldDB" id="A0A0S8G2R7"/>
<feature type="non-terminal residue" evidence="1">
    <location>
        <position position="87"/>
    </location>
</feature>
<dbReference type="Proteomes" id="UP000051717">
    <property type="component" value="Unassembled WGS sequence"/>
</dbReference>
<sequence length="87" mass="9224">MEQLEEIAKAEKLAGDDLEAVKTALKALGGVEKGKIPQGVFSMLASLAGYPYPAKKSEGDDDKPGIEEILNSVDAKVRPQLEAVLKA</sequence>